<dbReference type="InterPro" id="IPR029060">
    <property type="entry name" value="PIN-like_dom_sf"/>
</dbReference>
<dbReference type="InterPro" id="IPR006226">
    <property type="entry name" value="Mtu_PIN"/>
</dbReference>
<comment type="caution">
    <text evidence="8">The sequence shown here is derived from an EMBL/GenBank/DDBJ whole genome shotgun (WGS) entry which is preliminary data.</text>
</comment>
<evidence type="ECO:0000256" key="5">
    <source>
        <dbReference type="ARBA" id="ARBA00022842"/>
    </source>
</evidence>
<keyword evidence="2 6" id="KW-0540">Nuclease</keyword>
<dbReference type="GO" id="GO:0000287">
    <property type="term" value="F:magnesium ion binding"/>
    <property type="evidence" value="ECO:0007669"/>
    <property type="project" value="UniProtKB-UniRule"/>
</dbReference>
<dbReference type="CDD" id="cd18678">
    <property type="entry name" value="PIN_MtVapC25_VapC33-like"/>
    <property type="match status" value="1"/>
</dbReference>
<reference evidence="8 9" key="1">
    <citation type="submission" date="2016-07" db="EMBL/GenBank/DDBJ databases">
        <title>Draft genome sequence of Prauserella sp. YIM 121212, isolated from alkaline soil.</title>
        <authorList>
            <person name="Ruckert C."/>
            <person name="Albersmeier A."/>
            <person name="Jiang C.-L."/>
            <person name="Jiang Y."/>
            <person name="Kalinowski J."/>
            <person name="Schneider O."/>
            <person name="Winkler A."/>
            <person name="Zotchev S.B."/>
        </authorList>
    </citation>
    <scope>NUCLEOTIDE SEQUENCE [LARGE SCALE GENOMIC DNA]</scope>
    <source>
        <strain evidence="8 9">YIM 121212</strain>
    </source>
</reference>
<dbReference type="Gene3D" id="3.40.50.1010">
    <property type="entry name" value="5'-nuclease"/>
    <property type="match status" value="1"/>
</dbReference>
<dbReference type="NCBIfam" id="TIGR00028">
    <property type="entry name" value="Mtu_PIN_fam"/>
    <property type="match status" value="1"/>
</dbReference>
<evidence type="ECO:0000256" key="2">
    <source>
        <dbReference type="ARBA" id="ARBA00022722"/>
    </source>
</evidence>
<keyword evidence="6" id="KW-0800">Toxin</keyword>
<keyword evidence="9" id="KW-1185">Reference proteome</keyword>
<evidence type="ECO:0000256" key="1">
    <source>
        <dbReference type="ARBA" id="ARBA00022649"/>
    </source>
</evidence>
<evidence type="ECO:0000313" key="9">
    <source>
        <dbReference type="Proteomes" id="UP000247892"/>
    </source>
</evidence>
<keyword evidence="3 6" id="KW-0479">Metal-binding</keyword>
<dbReference type="InterPro" id="IPR022907">
    <property type="entry name" value="VapC_family"/>
</dbReference>
<evidence type="ECO:0000259" key="7">
    <source>
        <dbReference type="Pfam" id="PF01850"/>
    </source>
</evidence>
<dbReference type="GO" id="GO:0004540">
    <property type="term" value="F:RNA nuclease activity"/>
    <property type="evidence" value="ECO:0007669"/>
    <property type="project" value="InterPro"/>
</dbReference>
<comment type="function">
    <text evidence="6">Toxic component of a toxin-antitoxin (TA) system. An RNase.</text>
</comment>
<gene>
    <name evidence="6" type="primary">vapC</name>
    <name evidence="8" type="ORF">BA062_18845</name>
</gene>
<dbReference type="HAMAP" id="MF_00265">
    <property type="entry name" value="VapC_Nob1"/>
    <property type="match status" value="1"/>
</dbReference>
<evidence type="ECO:0000256" key="4">
    <source>
        <dbReference type="ARBA" id="ARBA00022801"/>
    </source>
</evidence>
<accession>A0A318LJZ0</accession>
<keyword evidence="1 6" id="KW-1277">Toxin-antitoxin system</keyword>
<sequence length="141" mass="15212">MKIVDANVLLYAVNSDVPQHRAAREWLDEALSGEETVGFSWIVLLAFLRISTHPGIFPRPLSQETAFDTVEAWLGQPGAVLVEPTSRHAGMLRGLLGKAGTAGNLVNDAHLAAIAAQHGAEVVSFDADFTRFEGVRVHKLS</sequence>
<comment type="cofactor">
    <cofactor evidence="6">
        <name>Mg(2+)</name>
        <dbReference type="ChEBI" id="CHEBI:18420"/>
    </cofactor>
</comment>
<comment type="similarity">
    <text evidence="6">Belongs to the PINc/VapC protein family.</text>
</comment>
<dbReference type="RefSeq" id="WP_110338597.1">
    <property type="nucleotide sequence ID" value="NZ_MASU01000007.1"/>
</dbReference>
<dbReference type="GO" id="GO:0045926">
    <property type="term" value="P:negative regulation of growth"/>
    <property type="evidence" value="ECO:0007669"/>
    <property type="project" value="UniProtKB-ARBA"/>
</dbReference>
<evidence type="ECO:0000313" key="8">
    <source>
        <dbReference type="EMBL" id="PXY30608.1"/>
    </source>
</evidence>
<name>A0A318LJZ0_9PSEU</name>
<dbReference type="GO" id="GO:0090729">
    <property type="term" value="F:toxin activity"/>
    <property type="evidence" value="ECO:0007669"/>
    <property type="project" value="UniProtKB-KW"/>
</dbReference>
<evidence type="ECO:0000256" key="6">
    <source>
        <dbReference type="HAMAP-Rule" id="MF_00265"/>
    </source>
</evidence>
<evidence type="ECO:0000256" key="3">
    <source>
        <dbReference type="ARBA" id="ARBA00022723"/>
    </source>
</evidence>
<protein>
    <recommendedName>
        <fullName evidence="6">Ribonuclease VapC</fullName>
        <shortName evidence="6">RNase VapC</shortName>
        <ecNumber evidence="6">3.1.-.-</ecNumber>
    </recommendedName>
    <alternativeName>
        <fullName evidence="6">Toxin VapC</fullName>
    </alternativeName>
</protein>
<dbReference type="SUPFAM" id="SSF88723">
    <property type="entry name" value="PIN domain-like"/>
    <property type="match status" value="1"/>
</dbReference>
<dbReference type="EMBL" id="MASU01000007">
    <property type="protein sequence ID" value="PXY30608.1"/>
    <property type="molecule type" value="Genomic_DNA"/>
</dbReference>
<keyword evidence="4 6" id="KW-0378">Hydrolase</keyword>
<proteinExistence type="inferred from homology"/>
<dbReference type="InterPro" id="IPR002716">
    <property type="entry name" value="PIN_dom"/>
</dbReference>
<feature type="binding site" evidence="6">
    <location>
        <position position="5"/>
    </location>
    <ligand>
        <name>Mg(2+)</name>
        <dbReference type="ChEBI" id="CHEBI:18420"/>
    </ligand>
</feature>
<feature type="binding site" evidence="6">
    <location>
        <position position="108"/>
    </location>
    <ligand>
        <name>Mg(2+)</name>
        <dbReference type="ChEBI" id="CHEBI:18420"/>
    </ligand>
</feature>
<dbReference type="Proteomes" id="UP000247892">
    <property type="component" value="Unassembled WGS sequence"/>
</dbReference>
<dbReference type="EC" id="3.1.-.-" evidence="6"/>
<organism evidence="8 9">
    <name type="scientific">Prauserella flavalba</name>
    <dbReference type="NCBI Taxonomy" id="1477506"/>
    <lineage>
        <taxon>Bacteria</taxon>
        <taxon>Bacillati</taxon>
        <taxon>Actinomycetota</taxon>
        <taxon>Actinomycetes</taxon>
        <taxon>Pseudonocardiales</taxon>
        <taxon>Pseudonocardiaceae</taxon>
        <taxon>Prauserella</taxon>
    </lineage>
</organism>
<keyword evidence="5 6" id="KW-0460">Magnesium</keyword>
<dbReference type="Pfam" id="PF01850">
    <property type="entry name" value="PIN"/>
    <property type="match status" value="1"/>
</dbReference>
<dbReference type="AlphaFoldDB" id="A0A318LJZ0"/>
<dbReference type="GO" id="GO:0016788">
    <property type="term" value="F:hydrolase activity, acting on ester bonds"/>
    <property type="evidence" value="ECO:0007669"/>
    <property type="project" value="InterPro"/>
</dbReference>
<dbReference type="OrthoDB" id="556169at2"/>
<feature type="domain" description="PIN" evidence="7">
    <location>
        <begin position="3"/>
        <end position="133"/>
    </location>
</feature>